<comment type="caution">
    <text evidence="3">The sequence shown here is derived from an EMBL/GenBank/DDBJ whole genome shotgun (WGS) entry which is preliminary data.</text>
</comment>
<dbReference type="Proteomes" id="UP001055115">
    <property type="component" value="Unassembled WGS sequence"/>
</dbReference>
<dbReference type="Pfam" id="PF24883">
    <property type="entry name" value="NPHP3_N"/>
    <property type="match status" value="1"/>
</dbReference>
<dbReference type="AlphaFoldDB" id="A0AA37L8Z0"/>
<dbReference type="InterPro" id="IPR056884">
    <property type="entry name" value="NPHP3-like_N"/>
</dbReference>
<dbReference type="InterPro" id="IPR053137">
    <property type="entry name" value="NLR-like"/>
</dbReference>
<organism evidence="3 4">
    <name type="scientific">Colletotrichum spaethianum</name>
    <dbReference type="NCBI Taxonomy" id="700344"/>
    <lineage>
        <taxon>Eukaryota</taxon>
        <taxon>Fungi</taxon>
        <taxon>Dikarya</taxon>
        <taxon>Ascomycota</taxon>
        <taxon>Pezizomycotina</taxon>
        <taxon>Sordariomycetes</taxon>
        <taxon>Hypocreomycetidae</taxon>
        <taxon>Glomerellales</taxon>
        <taxon>Glomerellaceae</taxon>
        <taxon>Colletotrichum</taxon>
        <taxon>Colletotrichum spaethianum species complex</taxon>
    </lineage>
</organism>
<evidence type="ECO:0000259" key="2">
    <source>
        <dbReference type="Pfam" id="PF24883"/>
    </source>
</evidence>
<dbReference type="RefSeq" id="XP_049126611.1">
    <property type="nucleotide sequence ID" value="XM_049270654.1"/>
</dbReference>
<dbReference type="PANTHER" id="PTHR46082:SF11">
    <property type="entry name" value="AAA+ ATPASE DOMAIN-CONTAINING PROTEIN-RELATED"/>
    <property type="match status" value="1"/>
</dbReference>
<dbReference type="GO" id="GO:0009116">
    <property type="term" value="P:nucleoside metabolic process"/>
    <property type="evidence" value="ECO:0007669"/>
    <property type="project" value="InterPro"/>
</dbReference>
<evidence type="ECO:0000313" key="3">
    <source>
        <dbReference type="EMBL" id="GKT44261.1"/>
    </source>
</evidence>
<keyword evidence="4" id="KW-1185">Reference proteome</keyword>
<dbReference type="PANTHER" id="PTHR46082">
    <property type="entry name" value="ATP/GTP-BINDING PROTEIN-RELATED"/>
    <property type="match status" value="1"/>
</dbReference>
<dbReference type="GO" id="GO:0003824">
    <property type="term" value="F:catalytic activity"/>
    <property type="evidence" value="ECO:0007669"/>
    <property type="project" value="InterPro"/>
</dbReference>
<dbReference type="InterPro" id="IPR035994">
    <property type="entry name" value="Nucleoside_phosphorylase_sf"/>
</dbReference>
<dbReference type="GeneID" id="73325244"/>
<dbReference type="SUPFAM" id="SSF53167">
    <property type="entry name" value="Purine and uridine phosphorylases"/>
    <property type="match status" value="1"/>
</dbReference>
<dbReference type="Gene3D" id="3.40.50.1580">
    <property type="entry name" value="Nucleoside phosphorylase domain"/>
    <property type="match status" value="1"/>
</dbReference>
<gene>
    <name evidence="3" type="ORF">ColSpa_04442</name>
</gene>
<keyword evidence="1" id="KW-0677">Repeat</keyword>
<protein>
    <submittedName>
        <fullName evidence="3">Vegetative incompatibility protein HET-E-1</fullName>
    </submittedName>
</protein>
<dbReference type="InterPro" id="IPR027417">
    <property type="entry name" value="P-loop_NTPase"/>
</dbReference>
<name>A0AA37L8Z0_9PEZI</name>
<dbReference type="SUPFAM" id="SSF52540">
    <property type="entry name" value="P-loop containing nucleoside triphosphate hydrolases"/>
    <property type="match status" value="1"/>
</dbReference>
<reference evidence="3 4" key="1">
    <citation type="submission" date="2022-03" db="EMBL/GenBank/DDBJ databases">
        <title>Genome data of Colletotrichum spp.</title>
        <authorList>
            <person name="Utami Y.D."/>
            <person name="Hiruma K."/>
        </authorList>
    </citation>
    <scope>NUCLEOTIDE SEQUENCE [LARGE SCALE GENOMIC DNA]</scope>
    <source>
        <strain evidence="3 4">MAFF 239500</strain>
    </source>
</reference>
<feature type="domain" description="Nephrocystin 3-like N-terminal" evidence="2">
    <location>
        <begin position="384"/>
        <end position="544"/>
    </location>
</feature>
<evidence type="ECO:0000256" key="1">
    <source>
        <dbReference type="ARBA" id="ARBA00022737"/>
    </source>
</evidence>
<evidence type="ECO:0000313" key="4">
    <source>
        <dbReference type="Proteomes" id="UP001055115"/>
    </source>
</evidence>
<sequence length="662" mass="74429">MSNPEDYTVGWICAITTEFVAAQAFLDERHDTPTRLASNDSNNYALGKLSGHNVVIAVLPHGEYGTTSAAVVAKDMLHSFPNVRLGLMVGIGGGAPSPKHDIRLGDIVVSCPRNGKSGVFQYDFGKTIQAQAFQQTGFLNQSPPVLRTAVAGLEALYEIDGHQLDDHIKTAIRKKSRLRKKYSRPHPSSDRLYKSYVVHHHDTEEGCSQVCGDDSSTLEVRRERDEDEDDPMIHYGLIASANQLMKDALIRDKLATENDVLCFEMEAAGLMNHFPCLVIRGICDYSDSHKNKEWQGFAAMTAAAYAKDLLHQIPVSKIEAETRIKEALGSIEESLDHIRSASSQIVNTVEAIRSDSRVTEIKNWLSPPDTSTNFNYAREIQLEGTCTWFLESAAYEEWKFGSRRHLWLYSMPGCGKTVLCAKIINHLKDVDDCVTLSFFFDFSDTRKQKLEDVFRSLAFQLYTLGGEDVKELDSLFESHERGQRQPDTAALALALHAMMKYPTNIRIVLDALDECSMRGKLLTWMNGVLSNPDFEHVRLLTASRPEEEFQRSIPIWIGEESCIQFNKKSVTADIRSYIEDRLERSPEFKKWSSFPSVLRRIKDEVGDKADGMYGHCPTSYLGNESSLTCFSGLDGQLANLTVLKRAWTAKELKLHSDYCPEI</sequence>
<accession>A0AA37L8Z0</accession>
<dbReference type="Gene3D" id="3.40.50.300">
    <property type="entry name" value="P-loop containing nucleotide triphosphate hydrolases"/>
    <property type="match status" value="1"/>
</dbReference>
<dbReference type="EMBL" id="BQXU01000009">
    <property type="protein sequence ID" value="GKT44261.1"/>
    <property type="molecule type" value="Genomic_DNA"/>
</dbReference>
<proteinExistence type="predicted"/>